<dbReference type="PANTHER" id="PTHR11469:SF1">
    <property type="entry name" value="GLUCOSE-6-PHOSPHATE ISOMERASE"/>
    <property type="match status" value="1"/>
</dbReference>
<keyword evidence="5 7" id="KW-0413">Isomerase</keyword>
<evidence type="ECO:0000313" key="9">
    <source>
        <dbReference type="EMBL" id="NGO38438.1"/>
    </source>
</evidence>
<comment type="subcellular location">
    <subcellularLocation>
        <location evidence="7">Cytoplasm</location>
    </subcellularLocation>
</comment>
<dbReference type="EC" id="5.3.1.9" evidence="7"/>
<evidence type="ECO:0000256" key="3">
    <source>
        <dbReference type="ARBA" id="ARBA00022432"/>
    </source>
</evidence>
<dbReference type="NCBIfam" id="NF010696">
    <property type="entry name" value="PRK14096.1"/>
    <property type="match status" value="1"/>
</dbReference>
<feature type="active site" description="Proton donor" evidence="7">
    <location>
        <position position="308"/>
    </location>
</feature>
<dbReference type="CDD" id="cd05016">
    <property type="entry name" value="SIS_PGI_2"/>
    <property type="match status" value="1"/>
</dbReference>
<gene>
    <name evidence="7" type="primary">pgi</name>
    <name evidence="9" type="ORF">G4L39_03365</name>
</gene>
<sequence>MTFPALGLTLDLRGMRIPASYRERLQPAFDRAFAEMRALEAGAIANPDENRMVGHYWLRNPDLAPSEEIRHEIRQTVQDVKSFARAVHEGAVRGEEGPFRHLLVIGIGGSALGPQMVAHALGDPRYDRLRPWFFDNTDPDGMERVLGQLGPELGRTLCVVISKSGGTRETANGMYRAQVAYAHKGLHFARHVVAITQRGSRLDREAEECGWLARFPMWDWVGGRTSETSAVGLLPAALQGINIDTLLLGARSCDVITRSDNVTSNPAAALALAWHFAGDGRGAKDMVVLPYKDRLELLAKYLQQLVMESLGKELDRNGRVVHQGLTVFGNKGTTDQHSYVQQLRDGLPNFFVTLIEVLRHQDGPPVLMDTGVGAGDYLHSFCSGTARAIAEKGRGVIRIYVETLSPFTIGCLIALYERAVGLYASLININAYHQPGVEAGKKASEKIIGLENRLLDQFRSHRGWPWTVEDLAARVGATQELEEVRELCWMLSQNPASGIQLLPVREHVYFRAI</sequence>
<protein>
    <recommendedName>
        <fullName evidence="7">Glucose-6-phosphate isomerase</fullName>
        <shortName evidence="7">GPI</shortName>
        <ecNumber evidence="7">5.3.1.9</ecNumber>
    </recommendedName>
    <alternativeName>
        <fullName evidence="7">Phosphoglucose isomerase</fullName>
        <shortName evidence="7">PGI</shortName>
    </alternativeName>
    <alternativeName>
        <fullName evidence="7">Phosphohexose isomerase</fullName>
        <shortName evidence="7">PHI</shortName>
    </alternativeName>
</protein>
<dbReference type="GO" id="GO:0048029">
    <property type="term" value="F:monosaccharide binding"/>
    <property type="evidence" value="ECO:0007669"/>
    <property type="project" value="TreeGrafter"/>
</dbReference>
<evidence type="ECO:0000256" key="6">
    <source>
        <dbReference type="ARBA" id="ARBA00029321"/>
    </source>
</evidence>
<dbReference type="CDD" id="cd05015">
    <property type="entry name" value="SIS_PGI_1"/>
    <property type="match status" value="1"/>
</dbReference>
<comment type="pathway">
    <text evidence="7">Carbohydrate biosynthesis; gluconeogenesis.</text>
</comment>
<evidence type="ECO:0000256" key="1">
    <source>
        <dbReference type="ARBA" id="ARBA00004926"/>
    </source>
</evidence>
<evidence type="ECO:0000256" key="2">
    <source>
        <dbReference type="ARBA" id="ARBA00006604"/>
    </source>
</evidence>
<dbReference type="UniPathway" id="UPA00109">
    <property type="reaction ID" value="UER00181"/>
</dbReference>
<dbReference type="GO" id="GO:0006094">
    <property type="term" value="P:gluconeogenesis"/>
    <property type="evidence" value="ECO:0007669"/>
    <property type="project" value="UniProtKB-UniRule"/>
</dbReference>
<evidence type="ECO:0000256" key="7">
    <source>
        <dbReference type="HAMAP-Rule" id="MF_00473"/>
    </source>
</evidence>
<keyword evidence="10" id="KW-1185">Reference proteome</keyword>
<dbReference type="Gene3D" id="3.40.50.10490">
    <property type="entry name" value="Glucose-6-phosphate isomerase like protein, domain 1"/>
    <property type="match status" value="3"/>
</dbReference>
<dbReference type="GO" id="GO:0051156">
    <property type="term" value="P:glucose 6-phosphate metabolic process"/>
    <property type="evidence" value="ECO:0007669"/>
    <property type="project" value="TreeGrafter"/>
</dbReference>
<accession>A0A6M1REE4</accession>
<dbReference type="HAMAP" id="MF_00473">
    <property type="entry name" value="G6P_isomerase"/>
    <property type="match status" value="1"/>
</dbReference>
<dbReference type="InterPro" id="IPR046348">
    <property type="entry name" value="SIS_dom_sf"/>
</dbReference>
<dbReference type="PROSITE" id="PS51463">
    <property type="entry name" value="P_GLUCOSE_ISOMERASE_3"/>
    <property type="match status" value="1"/>
</dbReference>
<comment type="similarity">
    <text evidence="2 7 8">Belongs to the GPI family.</text>
</comment>
<dbReference type="SUPFAM" id="SSF53697">
    <property type="entry name" value="SIS domain"/>
    <property type="match status" value="1"/>
</dbReference>
<organism evidence="9 10">
    <name type="scientific">Limisphaera ngatamarikiensis</name>
    <dbReference type="NCBI Taxonomy" id="1324935"/>
    <lineage>
        <taxon>Bacteria</taxon>
        <taxon>Pseudomonadati</taxon>
        <taxon>Verrucomicrobiota</taxon>
        <taxon>Verrucomicrobiia</taxon>
        <taxon>Limisphaerales</taxon>
        <taxon>Limisphaeraceae</taxon>
        <taxon>Limisphaera</taxon>
    </lineage>
</organism>
<dbReference type="GO" id="GO:0006096">
    <property type="term" value="P:glycolytic process"/>
    <property type="evidence" value="ECO:0007669"/>
    <property type="project" value="UniProtKB-UniRule"/>
</dbReference>
<dbReference type="InterPro" id="IPR018189">
    <property type="entry name" value="Phosphoglucose_isomerase_CS"/>
</dbReference>
<dbReference type="InterPro" id="IPR001672">
    <property type="entry name" value="G6P_Isomerase"/>
</dbReference>
<dbReference type="InterPro" id="IPR035476">
    <property type="entry name" value="SIS_PGI_1"/>
</dbReference>
<dbReference type="FunFam" id="3.40.50.10490:FF:000021">
    <property type="entry name" value="Glucose-6-phosphate isomerase"/>
    <property type="match status" value="1"/>
</dbReference>
<comment type="function">
    <text evidence="7">Catalyzes the reversible isomerization of glucose-6-phosphate to fructose-6-phosphate.</text>
</comment>
<evidence type="ECO:0000313" key="10">
    <source>
        <dbReference type="Proteomes" id="UP000477311"/>
    </source>
</evidence>
<evidence type="ECO:0000256" key="4">
    <source>
        <dbReference type="ARBA" id="ARBA00023152"/>
    </source>
</evidence>
<reference evidence="9 10" key="1">
    <citation type="submission" date="2020-02" db="EMBL/GenBank/DDBJ databases">
        <title>Draft genome sequence of Limisphaera ngatamarikiensis NGM72.4T, a thermophilic Verrucomicrobia grouped in subdivision 3.</title>
        <authorList>
            <person name="Carere C.R."/>
            <person name="Steen J."/>
            <person name="Hugenholtz P."/>
            <person name="Stott M.B."/>
        </authorList>
    </citation>
    <scope>NUCLEOTIDE SEQUENCE [LARGE SCALE GENOMIC DNA]</scope>
    <source>
        <strain evidence="9 10">NGM72.4</strain>
    </source>
</reference>
<dbReference type="FunFam" id="3.40.50.10490:FF:000023">
    <property type="entry name" value="Glucose-6-phosphate isomerase"/>
    <property type="match status" value="1"/>
</dbReference>
<keyword evidence="4 7" id="KW-0324">Glycolysis</keyword>
<dbReference type="PANTHER" id="PTHR11469">
    <property type="entry name" value="GLUCOSE-6-PHOSPHATE ISOMERASE"/>
    <property type="match status" value="1"/>
</dbReference>
<evidence type="ECO:0000256" key="5">
    <source>
        <dbReference type="ARBA" id="ARBA00023235"/>
    </source>
</evidence>
<dbReference type="Pfam" id="PF00342">
    <property type="entry name" value="PGI"/>
    <property type="match status" value="2"/>
</dbReference>
<dbReference type="InterPro" id="IPR035482">
    <property type="entry name" value="SIS_PGI_2"/>
</dbReference>
<dbReference type="EMBL" id="JAAKYA010000017">
    <property type="protein sequence ID" value="NGO38438.1"/>
    <property type="molecule type" value="Genomic_DNA"/>
</dbReference>
<comment type="catalytic activity">
    <reaction evidence="6 7 8">
        <text>alpha-D-glucose 6-phosphate = beta-D-fructose 6-phosphate</text>
        <dbReference type="Rhea" id="RHEA:11816"/>
        <dbReference type="ChEBI" id="CHEBI:57634"/>
        <dbReference type="ChEBI" id="CHEBI:58225"/>
        <dbReference type="EC" id="5.3.1.9"/>
    </reaction>
</comment>
<evidence type="ECO:0000256" key="8">
    <source>
        <dbReference type="RuleBase" id="RU000612"/>
    </source>
</evidence>
<feature type="active site" evidence="7">
    <location>
        <position position="337"/>
    </location>
</feature>
<comment type="caution">
    <text evidence="9">The sequence shown here is derived from an EMBL/GenBank/DDBJ whole genome shotgun (WGS) entry which is preliminary data.</text>
</comment>
<dbReference type="GO" id="GO:0004347">
    <property type="term" value="F:glucose-6-phosphate isomerase activity"/>
    <property type="evidence" value="ECO:0007669"/>
    <property type="project" value="UniProtKB-UniRule"/>
</dbReference>
<dbReference type="RefSeq" id="WP_165106022.1">
    <property type="nucleotide sequence ID" value="NZ_JAAKYA010000017.1"/>
</dbReference>
<feature type="active site" evidence="7">
    <location>
        <position position="441"/>
    </location>
</feature>
<comment type="pathway">
    <text evidence="1 7 8">Carbohydrate degradation; glycolysis; D-glyceraldehyde 3-phosphate and glycerone phosphate from D-glucose: step 2/4.</text>
</comment>
<name>A0A6M1REE4_9BACT</name>
<dbReference type="PROSITE" id="PS00174">
    <property type="entry name" value="P_GLUCOSE_ISOMERASE_2"/>
    <property type="match status" value="1"/>
</dbReference>
<dbReference type="GO" id="GO:0005829">
    <property type="term" value="C:cytosol"/>
    <property type="evidence" value="ECO:0007669"/>
    <property type="project" value="TreeGrafter"/>
</dbReference>
<dbReference type="GO" id="GO:0097367">
    <property type="term" value="F:carbohydrate derivative binding"/>
    <property type="evidence" value="ECO:0007669"/>
    <property type="project" value="InterPro"/>
</dbReference>
<dbReference type="PRINTS" id="PR00662">
    <property type="entry name" value="G6PISOMERASE"/>
</dbReference>
<dbReference type="Proteomes" id="UP000477311">
    <property type="component" value="Unassembled WGS sequence"/>
</dbReference>
<dbReference type="AlphaFoldDB" id="A0A6M1REE4"/>
<proteinExistence type="inferred from homology"/>
<keyword evidence="7" id="KW-0963">Cytoplasm</keyword>
<dbReference type="UniPathway" id="UPA00138"/>
<keyword evidence="3 7" id="KW-0312">Gluconeogenesis</keyword>